<evidence type="ECO:0008006" key="4">
    <source>
        <dbReference type="Google" id="ProtNLM"/>
    </source>
</evidence>
<keyword evidence="3" id="KW-1185">Reference proteome</keyword>
<dbReference type="RefSeq" id="WP_008330779.1">
    <property type="nucleotide sequence ID" value="NZ_CH902578.1"/>
</dbReference>
<dbReference type="STRING" id="314271.RB2654_09234"/>
<evidence type="ECO:0000256" key="1">
    <source>
        <dbReference type="SAM" id="SignalP"/>
    </source>
</evidence>
<evidence type="ECO:0000313" key="2">
    <source>
        <dbReference type="EMBL" id="EAQ13241.1"/>
    </source>
</evidence>
<dbReference type="Proteomes" id="UP000002931">
    <property type="component" value="Unassembled WGS sequence"/>
</dbReference>
<dbReference type="InterPro" id="IPR028082">
    <property type="entry name" value="Peripla_BP_I"/>
</dbReference>
<organism evidence="2 3">
    <name type="scientific">Maritimibacter alkaliphilus HTCC2654</name>
    <dbReference type="NCBI Taxonomy" id="314271"/>
    <lineage>
        <taxon>Bacteria</taxon>
        <taxon>Pseudomonadati</taxon>
        <taxon>Pseudomonadota</taxon>
        <taxon>Alphaproteobacteria</taxon>
        <taxon>Rhodobacterales</taxon>
        <taxon>Roseobacteraceae</taxon>
        <taxon>Maritimibacter</taxon>
    </lineage>
</organism>
<evidence type="ECO:0000313" key="3">
    <source>
        <dbReference type="Proteomes" id="UP000002931"/>
    </source>
</evidence>
<accession>A3VEA3</accession>
<dbReference type="Gene3D" id="3.40.50.2300">
    <property type="match status" value="2"/>
</dbReference>
<dbReference type="HOGENOM" id="CLU_052000_0_0_5"/>
<dbReference type="OrthoDB" id="5341635at2"/>
<proteinExistence type="predicted"/>
<reference evidence="2 3" key="1">
    <citation type="journal article" date="2010" name="J. Bacteriol.">
        <title>Genome sequences of Pelagibaca bermudensis HTCC2601T and Maritimibacter alkaliphilus HTCC2654T, the type strains of two marine Roseobacter genera.</title>
        <authorList>
            <person name="Thrash J.C."/>
            <person name="Cho J.C."/>
            <person name="Ferriera S."/>
            <person name="Johnson J."/>
            <person name="Vergin K.L."/>
            <person name="Giovannoni S.J."/>
        </authorList>
    </citation>
    <scope>NUCLEOTIDE SEQUENCE [LARGE SCALE GENOMIC DNA]</scope>
    <source>
        <strain evidence="2 3">HTCC2654</strain>
    </source>
</reference>
<comment type="caution">
    <text evidence="2">The sequence shown here is derived from an EMBL/GenBank/DDBJ whole genome shotgun (WGS) entry which is preliminary data.</text>
</comment>
<dbReference type="eggNOG" id="COG0683">
    <property type="taxonomic scope" value="Bacteria"/>
</dbReference>
<feature type="signal peptide" evidence="1">
    <location>
        <begin position="1"/>
        <end position="19"/>
    </location>
</feature>
<keyword evidence="1" id="KW-0732">Signal</keyword>
<dbReference type="AlphaFoldDB" id="A3VEA3"/>
<gene>
    <name evidence="2" type="ORF">RB2654_09234</name>
</gene>
<protein>
    <recommendedName>
        <fullName evidence="4">Leucine-binding protein domain-containing protein</fullName>
    </recommendedName>
</protein>
<feature type="chain" id="PRO_5002661032" description="Leucine-binding protein domain-containing protein" evidence="1">
    <location>
        <begin position="20"/>
        <end position="387"/>
    </location>
</feature>
<dbReference type="EMBL" id="AAMT01000005">
    <property type="protein sequence ID" value="EAQ13241.1"/>
    <property type="molecule type" value="Genomic_DNA"/>
</dbReference>
<dbReference type="SUPFAM" id="SSF53822">
    <property type="entry name" value="Periplasmic binding protein-like I"/>
    <property type="match status" value="1"/>
</dbReference>
<sequence length="387" mass="42623">MKRVIVALLALCLAQTAGAADLRIGLLRLENDPRYDEDFAYARIELRPLGDVSAAVRMAISDMEMLTDARGFTPVLSEAAVGDGELQEAARAMVDEGVTHLVVDLPAAEVDALAAALADTPVTILNTTAPDDWLRRKCHANLLHAAASDRMISDALVQHAVARKWSSFLVLRGKTERDTARADAFIAAAERFRLRVVDDREFDLSTNPEMREQNNIALITGGTRDYDAVFIADEIGEFARYVPYQTALPRPVIGATGLVALEWHWAFERYGAPQVNSRFESMSEDGRRMGWQDWSAWIATRAVLTAFAKARGDGLEDVNQLLRSDKLRLDGSKGAQMSFRSWNGQLRMPVLLSTQNAIIGVAPLEGFEHQTNSLDALGFDEGEFACD</sequence>
<name>A3VEA3_9RHOB</name>